<evidence type="ECO:0000313" key="2">
    <source>
        <dbReference type="Proteomes" id="UP001626537"/>
    </source>
</evidence>
<dbReference type="NCBIfam" id="TIGR02532">
    <property type="entry name" value="IV_pilin_GFxxxE"/>
    <property type="match status" value="1"/>
</dbReference>
<proteinExistence type="predicted"/>
<protein>
    <submittedName>
        <fullName evidence="1">Prepilin-type N-terminal cleavage/methylation domain-containing protein</fullName>
    </submittedName>
</protein>
<accession>A0ABZ0I2Z5</accession>
<dbReference type="Proteomes" id="UP001626537">
    <property type="component" value="Chromosome"/>
</dbReference>
<dbReference type="PROSITE" id="PS00409">
    <property type="entry name" value="PROKAR_NTER_METHYL"/>
    <property type="match status" value="1"/>
</dbReference>
<evidence type="ECO:0000313" key="1">
    <source>
        <dbReference type="EMBL" id="WOJ93426.1"/>
    </source>
</evidence>
<dbReference type="Pfam" id="PF07963">
    <property type="entry name" value="N_methyl"/>
    <property type="match status" value="1"/>
</dbReference>
<name>A0ABZ0I2Z5_9GAMM</name>
<gene>
    <name evidence="1" type="ORF">R0135_16820</name>
</gene>
<reference evidence="1 2" key="1">
    <citation type="submission" date="2023-10" db="EMBL/GenBank/DDBJ databases">
        <title>Two novel species belonging to the OM43/NOR5 clade.</title>
        <authorList>
            <person name="Park M."/>
        </authorList>
    </citation>
    <scope>NUCLEOTIDE SEQUENCE [LARGE SCALE GENOMIC DNA]</scope>
    <source>
        <strain evidence="1 2">IMCC43200</strain>
    </source>
</reference>
<organism evidence="1 2">
    <name type="scientific">Congregibacter variabilis</name>
    <dbReference type="NCBI Taxonomy" id="3081200"/>
    <lineage>
        <taxon>Bacteria</taxon>
        <taxon>Pseudomonadati</taxon>
        <taxon>Pseudomonadota</taxon>
        <taxon>Gammaproteobacteria</taxon>
        <taxon>Cellvibrionales</taxon>
        <taxon>Halieaceae</taxon>
        <taxon>Congregibacter</taxon>
    </lineage>
</organism>
<dbReference type="RefSeq" id="WP_407348075.1">
    <property type="nucleotide sequence ID" value="NZ_CP136864.1"/>
</dbReference>
<dbReference type="EMBL" id="CP136864">
    <property type="protein sequence ID" value="WOJ93426.1"/>
    <property type="molecule type" value="Genomic_DNA"/>
</dbReference>
<sequence>MISRRSQGFTLVEMMVSVTILSLVMLATVTGLRTLASTQTSLNRVTDRNDEIRSVSSFLRDALESAVVGSSSGGLSVGGGSAEMTVFEASSTQLMWKTTMMFGERAGGSYVVRIAEERPNIVLRWQKMNVFGQVGDWNKASARTLVEDVQEFAVAYRRQVEGEWASQWDGRGPPGWVRLRIRAGERYWPDIVMEVAQ</sequence>
<dbReference type="InterPro" id="IPR012902">
    <property type="entry name" value="N_methyl_site"/>
</dbReference>
<keyword evidence="2" id="KW-1185">Reference proteome</keyword>